<dbReference type="SUPFAM" id="SSF53822">
    <property type="entry name" value="Periplasmic binding protein-like I"/>
    <property type="match status" value="1"/>
</dbReference>
<protein>
    <submittedName>
        <fullName evidence="5">LacI family DNA-binding transcriptional regulator</fullName>
    </submittedName>
</protein>
<reference evidence="5 6" key="1">
    <citation type="submission" date="2019-10" db="EMBL/GenBank/DDBJ databases">
        <title>Georgenia wutianyii sp. nov. and Georgenia yuyongxinii sp. nov. isolated from plateau pika (Ochotona curzoniae) in the Qinghai-Tibet plateau of China.</title>
        <authorList>
            <person name="Tian Z."/>
        </authorList>
    </citation>
    <scope>NUCLEOTIDE SEQUENCE [LARGE SCALE GENOMIC DNA]</scope>
    <source>
        <strain evidence="5 6">JCM 19765</strain>
    </source>
</reference>
<dbReference type="OrthoDB" id="4268837at2"/>
<evidence type="ECO:0000256" key="2">
    <source>
        <dbReference type="ARBA" id="ARBA00023125"/>
    </source>
</evidence>
<dbReference type="GO" id="GO:0003700">
    <property type="term" value="F:DNA-binding transcription factor activity"/>
    <property type="evidence" value="ECO:0007669"/>
    <property type="project" value="TreeGrafter"/>
</dbReference>
<dbReference type="Proteomes" id="UP000437709">
    <property type="component" value="Unassembled WGS sequence"/>
</dbReference>
<dbReference type="InterPro" id="IPR046335">
    <property type="entry name" value="LacI/GalR-like_sensor"/>
</dbReference>
<evidence type="ECO:0000313" key="5">
    <source>
        <dbReference type="EMBL" id="MPV37511.1"/>
    </source>
</evidence>
<dbReference type="CDD" id="cd06267">
    <property type="entry name" value="PBP1_LacI_sugar_binding-like"/>
    <property type="match status" value="1"/>
</dbReference>
<dbReference type="Pfam" id="PF00356">
    <property type="entry name" value="LacI"/>
    <property type="match status" value="1"/>
</dbReference>
<dbReference type="PROSITE" id="PS50932">
    <property type="entry name" value="HTH_LACI_2"/>
    <property type="match status" value="1"/>
</dbReference>
<dbReference type="Pfam" id="PF13377">
    <property type="entry name" value="Peripla_BP_3"/>
    <property type="match status" value="1"/>
</dbReference>
<comment type="caution">
    <text evidence="5">The sequence shown here is derived from an EMBL/GenBank/DDBJ whole genome shotgun (WGS) entry which is preliminary data.</text>
</comment>
<evidence type="ECO:0000256" key="3">
    <source>
        <dbReference type="ARBA" id="ARBA00023163"/>
    </source>
</evidence>
<dbReference type="PROSITE" id="PS00356">
    <property type="entry name" value="HTH_LACI_1"/>
    <property type="match status" value="1"/>
</dbReference>
<keyword evidence="2 5" id="KW-0238">DNA-binding</keyword>
<evidence type="ECO:0000313" key="6">
    <source>
        <dbReference type="Proteomes" id="UP000437709"/>
    </source>
</evidence>
<keyword evidence="1" id="KW-0805">Transcription regulation</keyword>
<dbReference type="CDD" id="cd01392">
    <property type="entry name" value="HTH_LacI"/>
    <property type="match status" value="1"/>
</dbReference>
<keyword evidence="3" id="KW-0804">Transcription</keyword>
<dbReference type="PANTHER" id="PTHR30146">
    <property type="entry name" value="LACI-RELATED TRANSCRIPTIONAL REPRESSOR"/>
    <property type="match status" value="1"/>
</dbReference>
<evidence type="ECO:0000259" key="4">
    <source>
        <dbReference type="PROSITE" id="PS50932"/>
    </source>
</evidence>
<name>A0A6N7EJA6_9MICO</name>
<dbReference type="RefSeq" id="WP_152194906.1">
    <property type="nucleotide sequence ID" value="NZ_VUKD01000002.1"/>
</dbReference>
<dbReference type="GO" id="GO:0000976">
    <property type="term" value="F:transcription cis-regulatory region binding"/>
    <property type="evidence" value="ECO:0007669"/>
    <property type="project" value="TreeGrafter"/>
</dbReference>
<dbReference type="AlphaFoldDB" id="A0A6N7EJA6"/>
<accession>A0A6N7EJA6</accession>
<keyword evidence="6" id="KW-1185">Reference proteome</keyword>
<gene>
    <name evidence="5" type="ORF">GB881_10750</name>
</gene>
<dbReference type="SMART" id="SM00354">
    <property type="entry name" value="HTH_LACI"/>
    <property type="match status" value="1"/>
</dbReference>
<dbReference type="InterPro" id="IPR028082">
    <property type="entry name" value="Peripla_BP_I"/>
</dbReference>
<feature type="domain" description="HTH lacI-type" evidence="4">
    <location>
        <begin position="13"/>
        <end position="67"/>
    </location>
</feature>
<evidence type="ECO:0000256" key="1">
    <source>
        <dbReference type="ARBA" id="ARBA00023015"/>
    </source>
</evidence>
<dbReference type="InterPro" id="IPR000843">
    <property type="entry name" value="HTH_LacI"/>
</dbReference>
<dbReference type="SUPFAM" id="SSF47413">
    <property type="entry name" value="lambda repressor-like DNA-binding domains"/>
    <property type="match status" value="1"/>
</dbReference>
<dbReference type="PANTHER" id="PTHR30146:SF109">
    <property type="entry name" value="HTH-TYPE TRANSCRIPTIONAL REGULATOR GALS"/>
    <property type="match status" value="1"/>
</dbReference>
<dbReference type="InterPro" id="IPR010982">
    <property type="entry name" value="Lambda_DNA-bd_dom_sf"/>
</dbReference>
<dbReference type="Gene3D" id="3.40.50.2300">
    <property type="match status" value="2"/>
</dbReference>
<dbReference type="Gene3D" id="1.10.260.40">
    <property type="entry name" value="lambda repressor-like DNA-binding domains"/>
    <property type="match status" value="1"/>
</dbReference>
<sequence length="343" mass="36177">MTRPAGDDRAPAPTLVEVARAAGVSRATASRAVNGGDRVSPEALQAVRAAVRELGYRPNRAARALATRRTDSIAVVIPESDSRLFTDPFFATVLHGVTTALASTDLQIVLLIGHKGEQSARMLDYLRDGHTDGAIVVSHHRMDNVAEVLADSPMPSVFIGRPWDPAKTPVTWVDVDNFTGGVLAVEHLVARGARRLGTVAGPQDMGASVDRLAGWRAGAEAAGLATDAVVHADYTVAGATRATEELFAAHPDVDGLFVASDLMASAALRVLETLGRRVPDDVRLVGFDNMELATSLRPALTTLVNPAAEMARHAVEMLLSQFGSSGGTEPDLLATELVVRESS</sequence>
<proteinExistence type="predicted"/>
<dbReference type="EMBL" id="WHPC01000038">
    <property type="protein sequence ID" value="MPV37511.1"/>
    <property type="molecule type" value="Genomic_DNA"/>
</dbReference>
<organism evidence="5 6">
    <name type="scientific">Georgenia subflava</name>
    <dbReference type="NCBI Taxonomy" id="1622177"/>
    <lineage>
        <taxon>Bacteria</taxon>
        <taxon>Bacillati</taxon>
        <taxon>Actinomycetota</taxon>
        <taxon>Actinomycetes</taxon>
        <taxon>Micrococcales</taxon>
        <taxon>Bogoriellaceae</taxon>
        <taxon>Georgenia</taxon>
    </lineage>
</organism>